<dbReference type="GO" id="GO:0005737">
    <property type="term" value="C:cytoplasm"/>
    <property type="evidence" value="ECO:0007669"/>
    <property type="project" value="TreeGrafter"/>
</dbReference>
<dbReference type="EMBL" id="PYGI01000006">
    <property type="protein sequence ID" value="PSL14829.1"/>
    <property type="molecule type" value="Genomic_DNA"/>
</dbReference>
<dbReference type="RefSeq" id="WP_106591056.1">
    <property type="nucleotide sequence ID" value="NZ_PYGI01000006.1"/>
</dbReference>
<evidence type="ECO:0000313" key="3">
    <source>
        <dbReference type="Proteomes" id="UP000242133"/>
    </source>
</evidence>
<dbReference type="OrthoDB" id="5296354at2"/>
<dbReference type="SUPFAM" id="SSF56300">
    <property type="entry name" value="Metallo-dependent phosphatases"/>
    <property type="match status" value="1"/>
</dbReference>
<protein>
    <submittedName>
        <fullName evidence="2">Serine/threonine protein phosphatase 1</fullName>
    </submittedName>
</protein>
<dbReference type="InterPro" id="IPR050126">
    <property type="entry name" value="Ap4A_hydrolase"/>
</dbReference>
<comment type="caution">
    <text evidence="2">The sequence shown here is derived from an EMBL/GenBank/DDBJ whole genome shotgun (WGS) entry which is preliminary data.</text>
</comment>
<dbReference type="InterPro" id="IPR004843">
    <property type="entry name" value="Calcineurin-like_PHP"/>
</dbReference>
<keyword evidence="3" id="KW-1185">Reference proteome</keyword>
<dbReference type="InterPro" id="IPR029052">
    <property type="entry name" value="Metallo-depent_PP-like"/>
</dbReference>
<name>A0A2P8EZE3_9GAMM</name>
<organism evidence="2 3">
    <name type="scientific">Marinobacterium halophilum</name>
    <dbReference type="NCBI Taxonomy" id="267374"/>
    <lineage>
        <taxon>Bacteria</taxon>
        <taxon>Pseudomonadati</taxon>
        <taxon>Pseudomonadota</taxon>
        <taxon>Gammaproteobacteria</taxon>
        <taxon>Oceanospirillales</taxon>
        <taxon>Oceanospirillaceae</taxon>
        <taxon>Marinobacterium</taxon>
    </lineage>
</organism>
<dbReference type="Gene3D" id="3.60.21.10">
    <property type="match status" value="1"/>
</dbReference>
<dbReference type="InterPro" id="IPR006186">
    <property type="entry name" value="Ser/Thr-sp_prot-phosphatase"/>
</dbReference>
<evidence type="ECO:0000259" key="1">
    <source>
        <dbReference type="PROSITE" id="PS00125"/>
    </source>
</evidence>
<gene>
    <name evidence="2" type="ORF">CLV44_1065</name>
</gene>
<dbReference type="AlphaFoldDB" id="A0A2P8EZE3"/>
<proteinExistence type="predicted"/>
<dbReference type="Proteomes" id="UP000242133">
    <property type="component" value="Unassembled WGS sequence"/>
</dbReference>
<accession>A0A2P8EZE3</accession>
<evidence type="ECO:0000313" key="2">
    <source>
        <dbReference type="EMBL" id="PSL14829.1"/>
    </source>
</evidence>
<dbReference type="PANTHER" id="PTHR42850:SF4">
    <property type="entry name" value="ZINC-DEPENDENT ENDOPOLYPHOSPHATASE"/>
    <property type="match status" value="1"/>
</dbReference>
<reference evidence="2 3" key="1">
    <citation type="submission" date="2018-03" db="EMBL/GenBank/DDBJ databases">
        <title>Genomic Encyclopedia of Archaeal and Bacterial Type Strains, Phase II (KMG-II): from individual species to whole genera.</title>
        <authorList>
            <person name="Goeker M."/>
        </authorList>
    </citation>
    <scope>NUCLEOTIDE SEQUENCE [LARGE SCALE GENOMIC DNA]</scope>
    <source>
        <strain evidence="2 3">DSM 17586</strain>
    </source>
</reference>
<feature type="domain" description="Serine/threonine specific protein phosphatases" evidence="1">
    <location>
        <begin position="72"/>
        <end position="77"/>
    </location>
</feature>
<dbReference type="Pfam" id="PF00149">
    <property type="entry name" value="Metallophos"/>
    <property type="match status" value="1"/>
</dbReference>
<sequence length="249" mass="28021">MSVIERIAANQKGRDFVVGDVHGWLEPLQAELDALCFNPECDRLFSVGDLINRGPDSAACLLLTQEPWFHAVRGNHEQILFDWLADPAGVDVDAWMRYGGRAWLGRGPEHFFARNTALRVHAEYLASVMPWVIELSLADGRRVAISHSSLPAEEWLELQLRLPQEASLRESLIWDRPVKASGFERTVEGIDLCVHGHVVVPRILRRGNGIYIDTGAALFDSRYKSDDQIPHPRISAIQVEDLFRVPGNL</sequence>
<dbReference type="GO" id="GO:0016791">
    <property type="term" value="F:phosphatase activity"/>
    <property type="evidence" value="ECO:0007669"/>
    <property type="project" value="TreeGrafter"/>
</dbReference>
<dbReference type="GO" id="GO:0110154">
    <property type="term" value="P:RNA decapping"/>
    <property type="evidence" value="ECO:0007669"/>
    <property type="project" value="TreeGrafter"/>
</dbReference>
<dbReference type="PANTHER" id="PTHR42850">
    <property type="entry name" value="METALLOPHOSPHOESTERASE"/>
    <property type="match status" value="1"/>
</dbReference>
<dbReference type="PROSITE" id="PS00125">
    <property type="entry name" value="SER_THR_PHOSPHATASE"/>
    <property type="match status" value="1"/>
</dbReference>
<dbReference type="GO" id="GO:0008803">
    <property type="term" value="F:bis(5'-nucleosyl)-tetraphosphatase (symmetrical) activity"/>
    <property type="evidence" value="ECO:0007669"/>
    <property type="project" value="TreeGrafter"/>
</dbReference>